<dbReference type="EMBL" id="JABFEE010000010">
    <property type="protein sequence ID" value="MBA1835874.1"/>
    <property type="molecule type" value="Genomic_DNA"/>
</dbReference>
<feature type="signal peptide" evidence="5">
    <location>
        <begin position="1"/>
        <end position="23"/>
    </location>
</feature>
<keyword evidence="3" id="KW-0378">Hydrolase</keyword>
<evidence type="ECO:0000256" key="1">
    <source>
        <dbReference type="ARBA" id="ARBA00007534"/>
    </source>
</evidence>
<reference evidence="6 7" key="1">
    <citation type="submission" date="2020-05" db="EMBL/GenBank/DDBJ databases">
        <title>Descriptions of Corynebacterium xxxx sp. nov., Corynebacterium yyyy sp. nov. and Corynebacterium zzzz sp. nov.</title>
        <authorList>
            <person name="Zhang G."/>
        </authorList>
    </citation>
    <scope>NUCLEOTIDE SEQUENCE [LARGE SCALE GENOMIC DNA]</scope>
    <source>
        <strain evidence="7">zg-915</strain>
    </source>
</reference>
<evidence type="ECO:0000256" key="5">
    <source>
        <dbReference type="SAM" id="SignalP"/>
    </source>
</evidence>
<dbReference type="Proteomes" id="UP000581408">
    <property type="component" value="Unassembled WGS sequence"/>
</dbReference>
<evidence type="ECO:0000313" key="7">
    <source>
        <dbReference type="Proteomes" id="UP000581408"/>
    </source>
</evidence>
<dbReference type="Pfam" id="PF01083">
    <property type="entry name" value="Cutinase"/>
    <property type="match status" value="1"/>
</dbReference>
<feature type="chain" id="PRO_5032928326" evidence="5">
    <location>
        <begin position="24"/>
        <end position="296"/>
    </location>
</feature>
<keyword evidence="2" id="KW-0719">Serine esterase</keyword>
<dbReference type="InterPro" id="IPR000675">
    <property type="entry name" value="Cutinase/axe"/>
</dbReference>
<evidence type="ECO:0000313" key="6">
    <source>
        <dbReference type="EMBL" id="MBA1835874.1"/>
    </source>
</evidence>
<dbReference type="SUPFAM" id="SSF53474">
    <property type="entry name" value="alpha/beta-Hydrolases"/>
    <property type="match status" value="1"/>
</dbReference>
<name>A0A838CL94_9CORY</name>
<accession>A0A838CL94</accession>
<dbReference type="PANTHER" id="PTHR33630:SF9">
    <property type="entry name" value="CUTINASE 4"/>
    <property type="match status" value="1"/>
</dbReference>
<dbReference type="RefSeq" id="WP_181195187.1">
    <property type="nucleotide sequence ID" value="NZ_JABFEE010000010.1"/>
</dbReference>
<evidence type="ECO:0000256" key="4">
    <source>
        <dbReference type="ARBA" id="ARBA00023157"/>
    </source>
</evidence>
<dbReference type="GO" id="GO:0052689">
    <property type="term" value="F:carboxylic ester hydrolase activity"/>
    <property type="evidence" value="ECO:0007669"/>
    <property type="project" value="UniProtKB-KW"/>
</dbReference>
<dbReference type="InterPro" id="IPR029058">
    <property type="entry name" value="AB_hydrolase_fold"/>
</dbReference>
<dbReference type="AlphaFoldDB" id="A0A838CL94"/>
<keyword evidence="4" id="KW-1015">Disulfide bond</keyword>
<evidence type="ECO:0000256" key="2">
    <source>
        <dbReference type="ARBA" id="ARBA00022487"/>
    </source>
</evidence>
<comment type="caution">
    <text evidence="6">The sequence shown here is derived from an EMBL/GenBank/DDBJ whole genome shotgun (WGS) entry which is preliminary data.</text>
</comment>
<evidence type="ECO:0000256" key="3">
    <source>
        <dbReference type="ARBA" id="ARBA00022801"/>
    </source>
</evidence>
<dbReference type="Gene3D" id="3.40.50.1820">
    <property type="entry name" value="alpha/beta hydrolase"/>
    <property type="match status" value="1"/>
</dbReference>
<protein>
    <submittedName>
        <fullName evidence="6">Cutinase family protein</fullName>
    </submittedName>
</protein>
<keyword evidence="5" id="KW-0732">Signal</keyword>
<sequence>MKLPKIAAAAALLLSLVAAPADAQPVKTLPGQKGCAAHYLVAVPGGANTAEGIPDFVPHGGNVFMTGILTRAGTAGEIQPLWVSYPSTPFATTEYEKSKAGGLKRARTTVSKLANACPDAKFSFTGYSLGADIAATLTSDIANGRGPINPERVSGVALFANPHQGGNGAVLSRGTSPDSRGSLGSLPDGYGVLGPRVLEICRTDDLVCSMREAHRGLVSPAMRTNLAAGRVPLNEFNALFYSLGLQSFGVFRDIRSHGGYNLSQQREASNWIIEQSHAPFQIPVPELEPDVALGHA</sequence>
<dbReference type="PANTHER" id="PTHR33630">
    <property type="entry name" value="CUTINASE RV1984C-RELATED-RELATED"/>
    <property type="match status" value="1"/>
</dbReference>
<comment type="similarity">
    <text evidence="1">Belongs to the cutinase family.</text>
</comment>
<proteinExistence type="inferred from homology"/>
<dbReference type="SMART" id="SM01110">
    <property type="entry name" value="Cutinase"/>
    <property type="match status" value="1"/>
</dbReference>
<organism evidence="6 7">
    <name type="scientific">Corynebacterium wankanglinii</name>
    <dbReference type="NCBI Taxonomy" id="2735136"/>
    <lineage>
        <taxon>Bacteria</taxon>
        <taxon>Bacillati</taxon>
        <taxon>Actinomycetota</taxon>
        <taxon>Actinomycetes</taxon>
        <taxon>Mycobacteriales</taxon>
        <taxon>Corynebacteriaceae</taxon>
        <taxon>Corynebacterium</taxon>
    </lineage>
</organism>
<gene>
    <name evidence="6" type="ORF">HMC16_09150</name>
</gene>